<keyword evidence="6 10" id="KW-0812">Transmembrane</keyword>
<dbReference type="InterPro" id="IPR005503">
    <property type="entry name" value="FliL"/>
</dbReference>
<keyword evidence="8 10" id="KW-1133">Transmembrane helix</keyword>
<comment type="caution">
    <text evidence="11">The sequence shown here is derived from an EMBL/GenBank/DDBJ whole genome shotgun (WGS) entry which is preliminary data.</text>
</comment>
<evidence type="ECO:0000256" key="3">
    <source>
        <dbReference type="ARBA" id="ARBA00008281"/>
    </source>
</evidence>
<evidence type="ECO:0000256" key="10">
    <source>
        <dbReference type="RuleBase" id="RU364125"/>
    </source>
</evidence>
<evidence type="ECO:0000256" key="7">
    <source>
        <dbReference type="ARBA" id="ARBA00022779"/>
    </source>
</evidence>
<dbReference type="Pfam" id="PF03748">
    <property type="entry name" value="FliL"/>
    <property type="match status" value="1"/>
</dbReference>
<protein>
    <recommendedName>
        <fullName evidence="10">Flagellar protein FliL</fullName>
    </recommendedName>
</protein>
<dbReference type="GO" id="GO:0005886">
    <property type="term" value="C:plasma membrane"/>
    <property type="evidence" value="ECO:0007669"/>
    <property type="project" value="UniProtKB-SubCell"/>
</dbReference>
<keyword evidence="11" id="KW-0966">Cell projection</keyword>
<evidence type="ECO:0000256" key="8">
    <source>
        <dbReference type="ARBA" id="ARBA00022989"/>
    </source>
</evidence>
<sequence length="167" mass="17703">MATSSSAANAIPAEPGSRRSSKLMIGLLLAVGLVAVGAAAYVLVPRFMGTPATAETAKAPVPEKPIYLMLDPVTVNLQSEGRGRFLQVGMALRVRDEQTKAQLVEFMPEVRSRLLMLLSNRSPDSVVSPEDKARLAEEIRKALSAPLSAGAPELGIASVSFNTFVVQ</sequence>
<organism evidence="11 12">
    <name type="scientific">Variovorax paradoxus</name>
    <dbReference type="NCBI Taxonomy" id="34073"/>
    <lineage>
        <taxon>Bacteria</taxon>
        <taxon>Pseudomonadati</taxon>
        <taxon>Pseudomonadota</taxon>
        <taxon>Betaproteobacteria</taxon>
        <taxon>Burkholderiales</taxon>
        <taxon>Comamonadaceae</taxon>
        <taxon>Variovorax</taxon>
    </lineage>
</organism>
<dbReference type="EMBL" id="LVHG01000013">
    <property type="protein sequence ID" value="OAK66683.1"/>
    <property type="molecule type" value="Genomic_DNA"/>
</dbReference>
<gene>
    <name evidence="11" type="ORF">A3K87_05590</name>
</gene>
<evidence type="ECO:0000256" key="9">
    <source>
        <dbReference type="ARBA" id="ARBA00023136"/>
    </source>
</evidence>
<dbReference type="Proteomes" id="UP000077852">
    <property type="component" value="Unassembled WGS sequence"/>
</dbReference>
<reference evidence="11 12" key="1">
    <citation type="submission" date="2016-03" db="EMBL/GenBank/DDBJ databases">
        <title>Genome sequence of Variovorax paradoxus KB5.</title>
        <authorList>
            <person name="Jeong H."/>
            <person name="Hong C.E."/>
            <person name="Jo S.H."/>
            <person name="Park J.M."/>
        </authorList>
    </citation>
    <scope>NUCLEOTIDE SEQUENCE [LARGE SCALE GENOMIC DNA]</scope>
    <source>
        <strain evidence="11 12">KB5</strain>
    </source>
</reference>
<dbReference type="PANTHER" id="PTHR35091">
    <property type="entry name" value="FLAGELLAR PROTEIN FLIL"/>
    <property type="match status" value="1"/>
</dbReference>
<dbReference type="GO" id="GO:0009425">
    <property type="term" value="C:bacterial-type flagellum basal body"/>
    <property type="evidence" value="ECO:0007669"/>
    <property type="project" value="InterPro"/>
</dbReference>
<evidence type="ECO:0000313" key="11">
    <source>
        <dbReference type="EMBL" id="OAK66683.1"/>
    </source>
</evidence>
<dbReference type="NCBIfam" id="NF005435">
    <property type="entry name" value="PRK07021.1"/>
    <property type="match status" value="1"/>
</dbReference>
<evidence type="ECO:0000313" key="12">
    <source>
        <dbReference type="Proteomes" id="UP000077852"/>
    </source>
</evidence>
<keyword evidence="9 10" id="KW-0472">Membrane</keyword>
<evidence type="ECO:0000256" key="2">
    <source>
        <dbReference type="ARBA" id="ARBA00004162"/>
    </source>
</evidence>
<evidence type="ECO:0000256" key="4">
    <source>
        <dbReference type="ARBA" id="ARBA00022475"/>
    </source>
</evidence>
<evidence type="ECO:0000256" key="6">
    <source>
        <dbReference type="ARBA" id="ARBA00022692"/>
    </source>
</evidence>
<proteinExistence type="inferred from homology"/>
<keyword evidence="7 10" id="KW-0283">Flagellar rotation</keyword>
<dbReference type="AlphaFoldDB" id="A0AA91DSW4"/>
<keyword evidence="10" id="KW-0997">Cell inner membrane</keyword>
<keyword evidence="4" id="KW-1003">Cell membrane</keyword>
<dbReference type="RefSeq" id="WP_081265882.1">
    <property type="nucleotide sequence ID" value="NZ_LVHG01000013.1"/>
</dbReference>
<comment type="similarity">
    <text evidence="3 10">Belongs to the FliL family.</text>
</comment>
<dbReference type="PANTHER" id="PTHR35091:SF2">
    <property type="entry name" value="FLAGELLAR PROTEIN FLIL"/>
    <property type="match status" value="1"/>
</dbReference>
<keyword evidence="5 10" id="KW-0145">Chemotaxis</keyword>
<evidence type="ECO:0000256" key="1">
    <source>
        <dbReference type="ARBA" id="ARBA00002254"/>
    </source>
</evidence>
<keyword evidence="11" id="KW-0282">Flagellum</keyword>
<feature type="transmembrane region" description="Helical" evidence="10">
    <location>
        <begin position="23"/>
        <end position="44"/>
    </location>
</feature>
<evidence type="ECO:0000256" key="5">
    <source>
        <dbReference type="ARBA" id="ARBA00022500"/>
    </source>
</evidence>
<accession>A0AA91DSW4</accession>
<dbReference type="GO" id="GO:0006935">
    <property type="term" value="P:chemotaxis"/>
    <property type="evidence" value="ECO:0007669"/>
    <property type="project" value="UniProtKB-KW"/>
</dbReference>
<dbReference type="GO" id="GO:0071978">
    <property type="term" value="P:bacterial-type flagellum-dependent swarming motility"/>
    <property type="evidence" value="ECO:0007669"/>
    <property type="project" value="TreeGrafter"/>
</dbReference>
<keyword evidence="11" id="KW-0969">Cilium</keyword>
<name>A0AA91DSW4_VARPD</name>
<comment type="function">
    <text evidence="1 10">Controls the rotational direction of flagella during chemotaxis.</text>
</comment>
<comment type="subcellular location">
    <subcellularLocation>
        <location evidence="10">Cell inner membrane</location>
    </subcellularLocation>
    <subcellularLocation>
        <location evidence="2">Cell membrane</location>
        <topology evidence="2">Single-pass membrane protein</topology>
    </subcellularLocation>
</comment>